<dbReference type="EMBL" id="CP116942">
    <property type="protein sequence ID" value="WCO68044.1"/>
    <property type="molecule type" value="Genomic_DNA"/>
</dbReference>
<dbReference type="Proteomes" id="UP001216390">
    <property type="component" value="Chromosome"/>
</dbReference>
<dbReference type="CDD" id="cd10141">
    <property type="entry name" value="CopZ-like_Fer2_BFD-like"/>
    <property type="match status" value="1"/>
</dbReference>
<dbReference type="Gene3D" id="1.10.10.1100">
    <property type="entry name" value="BFD-like [2Fe-2S]-binding domain"/>
    <property type="match status" value="1"/>
</dbReference>
<dbReference type="RefSeq" id="WP_272737561.1">
    <property type="nucleotide sequence ID" value="NZ_CP116942.1"/>
</dbReference>
<keyword evidence="2" id="KW-1185">Reference proteome</keyword>
<reference evidence="1" key="1">
    <citation type="submission" date="2023-01" db="EMBL/GenBank/DDBJ databases">
        <title>The diversity of Class Acidimicrobiia in South China Sea sediment environments and the proposal of Iamia marina sp. nov., a novel species of the genus Iamia.</title>
        <authorList>
            <person name="He Y."/>
            <person name="Tian X."/>
        </authorList>
    </citation>
    <scope>NUCLEOTIDE SEQUENCE</scope>
    <source>
        <strain evidence="1">DSM 19957</strain>
    </source>
</reference>
<protein>
    <submittedName>
        <fullName evidence="1">Uncharacterized protein</fullName>
    </submittedName>
</protein>
<dbReference type="KEGG" id="ima:PO878_04810"/>
<sequence length="97" mass="10303">MFHLEGATVTDRQVIARVGAKAAAAPEPVCFCFAHTRDDLEIDLSRHGGTSAIKATLAIAVADGLCACEHLNPHGSCCLPSVHRTIRSIQDEPSPVR</sequence>
<organism evidence="1 2">
    <name type="scientific">Iamia majanohamensis</name>
    <dbReference type="NCBI Taxonomy" id="467976"/>
    <lineage>
        <taxon>Bacteria</taxon>
        <taxon>Bacillati</taxon>
        <taxon>Actinomycetota</taxon>
        <taxon>Acidimicrobiia</taxon>
        <taxon>Acidimicrobiales</taxon>
        <taxon>Iamiaceae</taxon>
        <taxon>Iamia</taxon>
    </lineage>
</organism>
<evidence type="ECO:0000313" key="1">
    <source>
        <dbReference type="EMBL" id="WCO68044.1"/>
    </source>
</evidence>
<dbReference type="InterPro" id="IPR041854">
    <property type="entry name" value="BFD-like_2Fe2S-bd_dom_sf"/>
</dbReference>
<dbReference type="AlphaFoldDB" id="A0AAE9Y7B0"/>
<name>A0AAE9Y7B0_9ACTN</name>
<gene>
    <name evidence="1" type="ORF">PO878_04810</name>
</gene>
<evidence type="ECO:0000313" key="2">
    <source>
        <dbReference type="Proteomes" id="UP001216390"/>
    </source>
</evidence>
<accession>A0AAE9Y7B0</accession>
<proteinExistence type="predicted"/>